<accession>A0A554VC17</accession>
<dbReference type="InterPro" id="IPR041700">
    <property type="entry name" value="OMP_b-brl_3"/>
</dbReference>
<dbReference type="AlphaFoldDB" id="A0A554VC17"/>
<dbReference type="InterPro" id="IPR008969">
    <property type="entry name" value="CarboxyPept-like_regulatory"/>
</dbReference>
<comment type="caution">
    <text evidence="5">The sequence shown here is derived from an EMBL/GenBank/DDBJ whole genome shotgun (WGS) entry which is preliminary data.</text>
</comment>
<dbReference type="InterPro" id="IPR037066">
    <property type="entry name" value="Plug_dom_sf"/>
</dbReference>
<dbReference type="OrthoDB" id="8764943at2"/>
<dbReference type="InterPro" id="IPR036942">
    <property type="entry name" value="Beta-barrel_TonB_sf"/>
</dbReference>
<evidence type="ECO:0000313" key="6">
    <source>
        <dbReference type="Proteomes" id="UP000318833"/>
    </source>
</evidence>
<organism evidence="5 6">
    <name type="scientific">Aquimarina algiphila</name>
    <dbReference type="NCBI Taxonomy" id="2047982"/>
    <lineage>
        <taxon>Bacteria</taxon>
        <taxon>Pseudomonadati</taxon>
        <taxon>Bacteroidota</taxon>
        <taxon>Flavobacteriia</taxon>
        <taxon>Flavobacteriales</taxon>
        <taxon>Flavobacteriaceae</taxon>
        <taxon>Aquimarina</taxon>
    </lineage>
</organism>
<dbReference type="GO" id="GO:0009279">
    <property type="term" value="C:cell outer membrane"/>
    <property type="evidence" value="ECO:0007669"/>
    <property type="project" value="UniProtKB-SubCell"/>
</dbReference>
<evidence type="ECO:0000259" key="4">
    <source>
        <dbReference type="Pfam" id="PF14905"/>
    </source>
</evidence>
<dbReference type="RefSeq" id="WP_143918670.1">
    <property type="nucleotide sequence ID" value="NZ_CANMIK010000058.1"/>
</dbReference>
<dbReference type="PANTHER" id="PTHR40980">
    <property type="entry name" value="PLUG DOMAIN-CONTAINING PROTEIN"/>
    <property type="match status" value="1"/>
</dbReference>
<evidence type="ECO:0000256" key="3">
    <source>
        <dbReference type="ARBA" id="ARBA00023237"/>
    </source>
</evidence>
<sequence>MSLQRIGILLVFGFAFKASSQITGTIIDEKGNSIEFANVTLHSTNEEQLLIGGISDEDGKFKLDVSEEGEFTLQISLLSYKTWVSELFTITSLPYQKDFPPILLVEDLTELGDVLIKGHQKLIQRTQEGSIINVQASVMTQGSTALQLLERSPGVILDQYNNTFSLNGKSGTLVMINGKAQRIPTADLIAMLNGMSADTIERIELLTNPSARYDVDGNAGIINIVMSKNETLGIRGNLNLSVGYGEGPKQTTGLSLNYGGERSTVFGSYTFSYDDSYSGFNGVGITEIPVLGGSTDIDFTSRTQQINRNHNFNLGYEYQLSKVSSLGASALFNQSKPLVMTRNLGLYDFTSNPFLEAQIHLNGDGNLKNLTTSAYFEKTGEQNSFTITGDYINYNSQTPNQVNSNYFDENGDPFQPENEIYNNGNRGFNETDINVGVLKLDYKHTVNENISIESGIKGSLSETVNDARIEILQGEDFVTDDRFISTIENQEIIGAGYVLSDYSITKKLKAQLGLRYEYWDQAFDDSTLDRSFGKLFPSFFLTYSFSDTTALNFAYNKRITRPNYSDLASFLVYNGPTSVFSGNPQLLPAITDNISLTYNNKSFSISLLASNENNPIARFQITRNAQSNVAVIAPVNMEYQRNIDVQTNIPVRITHWWNMNFNDTLGVRYFKLLHTDESVTHDYVHFNFNGSQTIRLPANFSLEVSGWYTSRHFNGSTRNEGFGILNAGLKKEFKNGSSLQFAVTDIFESLDINFKIGTLTREAFGDVFDGTYSPESGFSRIFRISYTYPFGNTKVKETKSKSGADSEKSRL</sequence>
<proteinExistence type="predicted"/>
<reference evidence="5 6" key="1">
    <citation type="submission" date="2019-07" db="EMBL/GenBank/DDBJ databases">
        <title>The draft genome sequence of Aquimarina algiphila M91.</title>
        <authorList>
            <person name="Meng X."/>
        </authorList>
    </citation>
    <scope>NUCLEOTIDE SEQUENCE [LARGE SCALE GENOMIC DNA]</scope>
    <source>
        <strain evidence="5 6">M91</strain>
    </source>
</reference>
<keyword evidence="6" id="KW-1185">Reference proteome</keyword>
<dbReference type="Proteomes" id="UP000318833">
    <property type="component" value="Unassembled WGS sequence"/>
</dbReference>
<evidence type="ECO:0000313" key="5">
    <source>
        <dbReference type="EMBL" id="TSE04201.1"/>
    </source>
</evidence>
<dbReference type="SUPFAM" id="SSF49464">
    <property type="entry name" value="Carboxypeptidase regulatory domain-like"/>
    <property type="match status" value="1"/>
</dbReference>
<protein>
    <submittedName>
        <fullName evidence="5">TonB-dependent receptor</fullName>
    </submittedName>
</protein>
<name>A0A554VC17_9FLAO</name>
<dbReference type="Gene3D" id="2.170.130.10">
    <property type="entry name" value="TonB-dependent receptor, plug domain"/>
    <property type="match status" value="1"/>
</dbReference>
<evidence type="ECO:0000256" key="1">
    <source>
        <dbReference type="ARBA" id="ARBA00004442"/>
    </source>
</evidence>
<dbReference type="SUPFAM" id="SSF56935">
    <property type="entry name" value="Porins"/>
    <property type="match status" value="1"/>
</dbReference>
<dbReference type="Gene3D" id="2.40.170.20">
    <property type="entry name" value="TonB-dependent receptor, beta-barrel domain"/>
    <property type="match status" value="1"/>
</dbReference>
<keyword evidence="5" id="KW-0675">Receptor</keyword>
<comment type="subcellular location">
    <subcellularLocation>
        <location evidence="1">Cell outer membrane</location>
    </subcellularLocation>
</comment>
<feature type="domain" description="Outer membrane protein beta-barrel" evidence="4">
    <location>
        <begin position="382"/>
        <end position="756"/>
    </location>
</feature>
<dbReference type="Gene3D" id="2.60.40.1120">
    <property type="entry name" value="Carboxypeptidase-like, regulatory domain"/>
    <property type="match status" value="1"/>
</dbReference>
<dbReference type="EMBL" id="VLNR01000086">
    <property type="protein sequence ID" value="TSE04201.1"/>
    <property type="molecule type" value="Genomic_DNA"/>
</dbReference>
<dbReference type="Pfam" id="PF13715">
    <property type="entry name" value="CarbopepD_reg_2"/>
    <property type="match status" value="1"/>
</dbReference>
<dbReference type="Pfam" id="PF14905">
    <property type="entry name" value="OMP_b-brl_3"/>
    <property type="match status" value="1"/>
</dbReference>
<gene>
    <name evidence="5" type="ORF">FOF46_27245</name>
</gene>
<dbReference type="PANTHER" id="PTHR40980:SF4">
    <property type="entry name" value="TONB-DEPENDENT RECEPTOR-LIKE BETA-BARREL DOMAIN-CONTAINING PROTEIN"/>
    <property type="match status" value="1"/>
</dbReference>
<evidence type="ECO:0000256" key="2">
    <source>
        <dbReference type="ARBA" id="ARBA00023136"/>
    </source>
</evidence>
<keyword evidence="2" id="KW-0472">Membrane</keyword>
<keyword evidence="3" id="KW-0998">Cell outer membrane</keyword>